<sequence>DHPSTLTSMNNLAFTLHSLGQHAEAISLMTRCLQIQRRILGVHHPHTSSSARTLAQW</sequence>
<dbReference type="AlphaFoldDB" id="A0A1Y2DEF7"/>
<dbReference type="OrthoDB" id="5986190at2759"/>
<dbReference type="Pfam" id="PF13374">
    <property type="entry name" value="TPR_10"/>
    <property type="match status" value="1"/>
</dbReference>
<name>A0A1Y2DEF7_9PEZI</name>
<gene>
    <name evidence="1" type="ORF">BCR38DRAFT_314816</name>
</gene>
<dbReference type="Proteomes" id="UP000193689">
    <property type="component" value="Unassembled WGS sequence"/>
</dbReference>
<evidence type="ECO:0000313" key="1">
    <source>
        <dbReference type="EMBL" id="ORY57484.1"/>
    </source>
</evidence>
<organism evidence="1 2">
    <name type="scientific">Pseudomassariella vexata</name>
    <dbReference type="NCBI Taxonomy" id="1141098"/>
    <lineage>
        <taxon>Eukaryota</taxon>
        <taxon>Fungi</taxon>
        <taxon>Dikarya</taxon>
        <taxon>Ascomycota</taxon>
        <taxon>Pezizomycotina</taxon>
        <taxon>Sordariomycetes</taxon>
        <taxon>Xylariomycetidae</taxon>
        <taxon>Amphisphaeriales</taxon>
        <taxon>Pseudomassariaceae</taxon>
        <taxon>Pseudomassariella</taxon>
    </lineage>
</organism>
<dbReference type="STRING" id="1141098.A0A1Y2DEF7"/>
<dbReference type="EMBL" id="MCFJ01000019">
    <property type="protein sequence ID" value="ORY57484.1"/>
    <property type="molecule type" value="Genomic_DNA"/>
</dbReference>
<dbReference type="RefSeq" id="XP_040710734.1">
    <property type="nucleotide sequence ID" value="XM_040854689.1"/>
</dbReference>
<evidence type="ECO:0000313" key="2">
    <source>
        <dbReference type="Proteomes" id="UP000193689"/>
    </source>
</evidence>
<dbReference type="GeneID" id="63770901"/>
<comment type="caution">
    <text evidence="1">The sequence shown here is derived from an EMBL/GenBank/DDBJ whole genome shotgun (WGS) entry which is preliminary data.</text>
</comment>
<reference evidence="1 2" key="1">
    <citation type="submission" date="2016-07" db="EMBL/GenBank/DDBJ databases">
        <title>Pervasive Adenine N6-methylation of Active Genes in Fungi.</title>
        <authorList>
            <consortium name="DOE Joint Genome Institute"/>
            <person name="Mondo S.J."/>
            <person name="Dannebaum R.O."/>
            <person name="Kuo R.C."/>
            <person name="Labutti K."/>
            <person name="Haridas S."/>
            <person name="Kuo A."/>
            <person name="Salamov A."/>
            <person name="Ahrendt S.R."/>
            <person name="Lipzen A."/>
            <person name="Sullivan W."/>
            <person name="Andreopoulos W.B."/>
            <person name="Clum A."/>
            <person name="Lindquist E."/>
            <person name="Daum C."/>
            <person name="Ramamoorthy G.K."/>
            <person name="Gryganskyi A."/>
            <person name="Culley D."/>
            <person name="Magnuson J.K."/>
            <person name="James T.Y."/>
            <person name="O'Malley M.A."/>
            <person name="Stajich J.E."/>
            <person name="Spatafora J.W."/>
            <person name="Visel A."/>
            <person name="Grigoriev I.V."/>
        </authorList>
    </citation>
    <scope>NUCLEOTIDE SEQUENCE [LARGE SCALE GENOMIC DNA]</scope>
    <source>
        <strain evidence="1 2">CBS 129021</strain>
    </source>
</reference>
<dbReference type="Gene3D" id="1.25.40.10">
    <property type="entry name" value="Tetratricopeptide repeat domain"/>
    <property type="match status" value="1"/>
</dbReference>
<dbReference type="SUPFAM" id="SSF48452">
    <property type="entry name" value="TPR-like"/>
    <property type="match status" value="1"/>
</dbReference>
<dbReference type="InParanoid" id="A0A1Y2DEF7"/>
<dbReference type="InterPro" id="IPR011990">
    <property type="entry name" value="TPR-like_helical_dom_sf"/>
</dbReference>
<feature type="non-terminal residue" evidence="1">
    <location>
        <position position="57"/>
    </location>
</feature>
<accession>A0A1Y2DEF7</accession>
<feature type="non-terminal residue" evidence="1">
    <location>
        <position position="1"/>
    </location>
</feature>
<protein>
    <recommendedName>
        <fullName evidence="3">Tetratricopeptide repeat-domain-containing protein</fullName>
    </recommendedName>
</protein>
<evidence type="ECO:0008006" key="3">
    <source>
        <dbReference type="Google" id="ProtNLM"/>
    </source>
</evidence>
<keyword evidence="2" id="KW-1185">Reference proteome</keyword>
<proteinExistence type="predicted"/>